<dbReference type="GO" id="GO:0005634">
    <property type="term" value="C:nucleus"/>
    <property type="evidence" value="ECO:0007669"/>
    <property type="project" value="TreeGrafter"/>
</dbReference>
<dbReference type="SUPFAM" id="SSF54001">
    <property type="entry name" value="Cysteine proteinases"/>
    <property type="match status" value="1"/>
</dbReference>
<evidence type="ECO:0000256" key="12">
    <source>
        <dbReference type="ARBA" id="ARBA00043009"/>
    </source>
</evidence>
<comment type="catalytic activity">
    <reaction evidence="1">
        <text>Thiol-dependent hydrolysis of ester, thioester, amide, peptide and isopeptide bonds formed by the C-terminal Gly of ubiquitin (a 76-residue protein attached to proteins as an intracellular targeting signal).</text>
        <dbReference type="EC" id="3.4.19.12"/>
    </reaction>
</comment>
<evidence type="ECO:0000256" key="4">
    <source>
        <dbReference type="ARBA" id="ARBA00022670"/>
    </source>
</evidence>
<dbReference type="Pfam" id="PF00443">
    <property type="entry name" value="UCH"/>
    <property type="match status" value="1"/>
</dbReference>
<dbReference type="GO" id="GO:0006508">
    <property type="term" value="P:proteolysis"/>
    <property type="evidence" value="ECO:0007669"/>
    <property type="project" value="UniProtKB-KW"/>
</dbReference>
<dbReference type="InterPro" id="IPR050164">
    <property type="entry name" value="Peptidase_C19"/>
</dbReference>
<dbReference type="Gene3D" id="3.90.70.10">
    <property type="entry name" value="Cysteine proteinases"/>
    <property type="match status" value="1"/>
</dbReference>
<reference evidence="14" key="1">
    <citation type="submission" date="2025-08" db="UniProtKB">
        <authorList>
            <consortium name="Ensembl"/>
        </authorList>
    </citation>
    <scope>IDENTIFICATION</scope>
</reference>
<dbReference type="InterPro" id="IPR018200">
    <property type="entry name" value="USP_CS"/>
</dbReference>
<dbReference type="AlphaFoldDB" id="A0A8D0KXS4"/>
<proteinExistence type="inferred from homology"/>
<dbReference type="GO" id="GO:0004843">
    <property type="term" value="F:cysteine-type deubiquitinase activity"/>
    <property type="evidence" value="ECO:0007669"/>
    <property type="project" value="UniProtKB-EC"/>
</dbReference>
<evidence type="ECO:0000256" key="5">
    <source>
        <dbReference type="ARBA" id="ARBA00022786"/>
    </source>
</evidence>
<protein>
    <recommendedName>
        <fullName evidence="8">Ubiquitin carboxyl-terminal hydrolase 36</fullName>
        <ecNumber evidence="3">3.4.19.12</ecNumber>
    </recommendedName>
    <alternativeName>
        <fullName evidence="11">Deubiquitinating enzyme 36</fullName>
    </alternativeName>
    <alternativeName>
        <fullName evidence="10">Protein scrawny</fullName>
    </alternativeName>
    <alternativeName>
        <fullName evidence="9">Ubiquitin thioesterase 36</fullName>
    </alternativeName>
    <alternativeName>
        <fullName evidence="12">Ubiquitin-specific-processing protease 36</fullName>
    </alternativeName>
</protein>
<keyword evidence="7" id="KW-0788">Thiol protease</keyword>
<keyword evidence="5" id="KW-0833">Ubl conjugation pathway</keyword>
<dbReference type="Ensembl" id="ENSSOCT00000016913.1">
    <property type="protein sequence ID" value="ENSSOCP00000016490.1"/>
    <property type="gene ID" value="ENSSOCG00000012410.1"/>
</dbReference>
<evidence type="ECO:0000256" key="9">
    <source>
        <dbReference type="ARBA" id="ARBA00041300"/>
    </source>
</evidence>
<dbReference type="InterPro" id="IPR001394">
    <property type="entry name" value="Peptidase_C19_UCH"/>
</dbReference>
<evidence type="ECO:0000256" key="11">
    <source>
        <dbReference type="ARBA" id="ARBA00042420"/>
    </source>
</evidence>
<dbReference type="PANTHER" id="PTHR24006:SF758">
    <property type="entry name" value="UBIQUITIN CARBOXYL-TERMINAL HYDROLASE 36"/>
    <property type="match status" value="1"/>
</dbReference>
<dbReference type="GO" id="GO:0016579">
    <property type="term" value="P:protein deubiquitination"/>
    <property type="evidence" value="ECO:0007669"/>
    <property type="project" value="InterPro"/>
</dbReference>
<keyword evidence="6" id="KW-0378">Hydrolase</keyword>
<evidence type="ECO:0000313" key="15">
    <source>
        <dbReference type="Proteomes" id="UP000694551"/>
    </source>
</evidence>
<evidence type="ECO:0000256" key="2">
    <source>
        <dbReference type="ARBA" id="ARBA00009085"/>
    </source>
</evidence>
<feature type="domain" description="USP" evidence="13">
    <location>
        <begin position="77"/>
        <end position="181"/>
    </location>
</feature>
<dbReference type="PANTHER" id="PTHR24006">
    <property type="entry name" value="UBIQUITIN CARBOXYL-TERMINAL HYDROLASE"/>
    <property type="match status" value="1"/>
</dbReference>
<sequence length="181" mass="19820">MPLDVAGAPALSVWVSGLDVELVALGAPGENSAFKCVISFKCRFPAVVGEGMTPPQRILFPSEKICTEWQQQQRAGAGLHNMGNTCFLNSVLQCLTYTPPLANYLLSREHSQSCRQQGFCMMCRMERHVNVVLQSSGSAIQPWAIVRIGEHFKLGMQEDAHEFLRCTVAAMQEACLSGSSK</sequence>
<dbReference type="PROSITE" id="PS00972">
    <property type="entry name" value="USP_1"/>
    <property type="match status" value="1"/>
</dbReference>
<comment type="similarity">
    <text evidence="2">Belongs to the peptidase C19 family.</text>
</comment>
<evidence type="ECO:0000313" key="14">
    <source>
        <dbReference type="Ensembl" id="ENSSOCP00000016490.1"/>
    </source>
</evidence>
<evidence type="ECO:0000259" key="13">
    <source>
        <dbReference type="PROSITE" id="PS50235"/>
    </source>
</evidence>
<evidence type="ECO:0000256" key="6">
    <source>
        <dbReference type="ARBA" id="ARBA00022801"/>
    </source>
</evidence>
<dbReference type="FunFam" id="3.90.70.10:FF:000119">
    <property type="entry name" value="Ubiquitin specific peptidase 36"/>
    <property type="match status" value="1"/>
</dbReference>
<dbReference type="Proteomes" id="UP000694551">
    <property type="component" value="Unplaced"/>
</dbReference>
<accession>A0A8D0KXS4</accession>
<evidence type="ECO:0000256" key="7">
    <source>
        <dbReference type="ARBA" id="ARBA00022807"/>
    </source>
</evidence>
<keyword evidence="15" id="KW-1185">Reference proteome</keyword>
<evidence type="ECO:0000256" key="10">
    <source>
        <dbReference type="ARBA" id="ARBA00042154"/>
    </source>
</evidence>
<evidence type="ECO:0000256" key="8">
    <source>
        <dbReference type="ARBA" id="ARBA00039432"/>
    </source>
</evidence>
<dbReference type="PROSITE" id="PS50235">
    <property type="entry name" value="USP_3"/>
    <property type="match status" value="1"/>
</dbReference>
<keyword evidence="4" id="KW-0645">Protease</keyword>
<dbReference type="GO" id="GO:0005829">
    <property type="term" value="C:cytosol"/>
    <property type="evidence" value="ECO:0007669"/>
    <property type="project" value="TreeGrafter"/>
</dbReference>
<organism evidence="14 15">
    <name type="scientific">Strix occidentalis caurina</name>
    <name type="common">northern spotted owl</name>
    <dbReference type="NCBI Taxonomy" id="311401"/>
    <lineage>
        <taxon>Eukaryota</taxon>
        <taxon>Metazoa</taxon>
        <taxon>Chordata</taxon>
        <taxon>Craniata</taxon>
        <taxon>Vertebrata</taxon>
        <taxon>Euteleostomi</taxon>
        <taxon>Archelosauria</taxon>
        <taxon>Archosauria</taxon>
        <taxon>Dinosauria</taxon>
        <taxon>Saurischia</taxon>
        <taxon>Theropoda</taxon>
        <taxon>Coelurosauria</taxon>
        <taxon>Aves</taxon>
        <taxon>Neognathae</taxon>
        <taxon>Neoaves</taxon>
        <taxon>Telluraves</taxon>
        <taxon>Strigiformes</taxon>
        <taxon>Strigidae</taxon>
        <taxon>Strix</taxon>
    </lineage>
</organism>
<name>A0A8D0KXS4_STROC</name>
<dbReference type="InterPro" id="IPR038765">
    <property type="entry name" value="Papain-like_cys_pep_sf"/>
</dbReference>
<reference evidence="14" key="2">
    <citation type="submission" date="2025-09" db="UniProtKB">
        <authorList>
            <consortium name="Ensembl"/>
        </authorList>
    </citation>
    <scope>IDENTIFICATION</scope>
</reference>
<dbReference type="InterPro" id="IPR028889">
    <property type="entry name" value="USP"/>
</dbReference>
<evidence type="ECO:0000256" key="1">
    <source>
        <dbReference type="ARBA" id="ARBA00000707"/>
    </source>
</evidence>
<dbReference type="EC" id="3.4.19.12" evidence="3"/>
<evidence type="ECO:0000256" key="3">
    <source>
        <dbReference type="ARBA" id="ARBA00012759"/>
    </source>
</evidence>